<organism evidence="1 2">
    <name type="scientific">Leptospira santarosai</name>
    <dbReference type="NCBI Taxonomy" id="28183"/>
    <lineage>
        <taxon>Bacteria</taxon>
        <taxon>Pseudomonadati</taxon>
        <taxon>Spirochaetota</taxon>
        <taxon>Spirochaetia</taxon>
        <taxon>Leptospirales</taxon>
        <taxon>Leptospiraceae</taxon>
        <taxon>Leptospira</taxon>
    </lineage>
</organism>
<dbReference type="Proteomes" id="UP000033961">
    <property type="component" value="Chromosome I"/>
</dbReference>
<dbReference type="AlphaFoldDB" id="A0A2P1QS38"/>
<protein>
    <submittedName>
        <fullName evidence="1">Uncharacterized protein</fullName>
    </submittedName>
</protein>
<evidence type="ECO:0000313" key="1">
    <source>
        <dbReference type="EMBL" id="AVQ11729.1"/>
    </source>
</evidence>
<accession>A0A2P1QS38</accession>
<gene>
    <name evidence="1" type="ORF">XB16_1397</name>
</gene>
<name>A0A2P1QS38_9LEPT</name>
<sequence length="114" mass="13618">MQFQFRLSCRINKRLYIYLAGSNRIFKLISETLRKKAEFDPVDHRTFRSDPARNNPLKKKFNGKKVRPILAFLENSHVVKPFPVFVSFSKKRTLKEQAELLQGRIEDRFSEIRF</sequence>
<evidence type="ECO:0000313" key="2">
    <source>
        <dbReference type="Proteomes" id="UP000033961"/>
    </source>
</evidence>
<dbReference type="EMBL" id="CP027843">
    <property type="protein sequence ID" value="AVQ11729.1"/>
    <property type="molecule type" value="Genomic_DNA"/>
</dbReference>
<proteinExistence type="predicted"/>
<reference evidence="1 2" key="1">
    <citation type="journal article" date="2015" name="Genome Announc.">
        <title>Draft Genome Sequences of Leptospira santarosai Strains U160, U164, and U233, Isolated from Asymptomatic Cattle.</title>
        <authorList>
            <person name="Kremer F.S."/>
            <person name="Eslabao M.R."/>
            <person name="Provisor M."/>
            <person name="Woloski R.D."/>
            <person name="Ramires O.V."/>
            <person name="Moreno L.Z."/>
            <person name="Moreno A.M."/>
            <person name="Hamond C."/>
            <person name="Lilenbaum W."/>
            <person name="Dellagostin O.A."/>
        </authorList>
    </citation>
    <scope>NUCLEOTIDE SEQUENCE [LARGE SCALE GENOMIC DNA]</scope>
    <source>
        <strain evidence="1 2">U160</strain>
    </source>
</reference>